<dbReference type="GO" id="GO:0005743">
    <property type="term" value="C:mitochondrial inner membrane"/>
    <property type="evidence" value="ECO:0007669"/>
    <property type="project" value="UniProtKB-SubCell"/>
</dbReference>
<comment type="similarity">
    <text evidence="2 17">Belongs to the complex I subunit 2 family.</text>
</comment>
<comment type="catalytic activity">
    <reaction evidence="16 17">
        <text>a ubiquinone + NADH + 5 H(+)(in) = a ubiquinol + NAD(+) + 4 H(+)(out)</text>
        <dbReference type="Rhea" id="RHEA:29091"/>
        <dbReference type="Rhea" id="RHEA-COMP:9565"/>
        <dbReference type="Rhea" id="RHEA-COMP:9566"/>
        <dbReference type="ChEBI" id="CHEBI:15378"/>
        <dbReference type="ChEBI" id="CHEBI:16389"/>
        <dbReference type="ChEBI" id="CHEBI:17976"/>
        <dbReference type="ChEBI" id="CHEBI:57540"/>
        <dbReference type="ChEBI" id="CHEBI:57945"/>
        <dbReference type="EC" id="7.1.1.2"/>
    </reaction>
</comment>
<feature type="transmembrane region" description="Helical" evidence="17">
    <location>
        <begin position="58"/>
        <end position="75"/>
    </location>
</feature>
<keyword evidence="6 17" id="KW-0679">Respiratory chain</keyword>
<organism evidence="19">
    <name type="scientific">Rectidens sumatrensis</name>
    <dbReference type="NCBI Taxonomy" id="1903498"/>
    <lineage>
        <taxon>Eukaryota</taxon>
        <taxon>Metazoa</taxon>
        <taxon>Spiralia</taxon>
        <taxon>Lophotrochozoa</taxon>
        <taxon>Mollusca</taxon>
        <taxon>Bivalvia</taxon>
        <taxon>Autobranchia</taxon>
        <taxon>Heteroconchia</taxon>
        <taxon>Palaeoheterodonta</taxon>
        <taxon>Unionida</taxon>
        <taxon>Unionoidea</taxon>
        <taxon>Unionidae</taxon>
        <taxon>Rectidentinae</taxon>
        <taxon>Rectidens</taxon>
    </lineage>
</organism>
<keyword evidence="8 17" id="KW-0999">Mitochondrion inner membrane</keyword>
<dbReference type="Pfam" id="PF00361">
    <property type="entry name" value="Proton_antipo_M"/>
    <property type="match status" value="1"/>
</dbReference>
<protein>
    <recommendedName>
        <fullName evidence="4 17">NADH-ubiquinone oxidoreductase chain 2</fullName>
        <ecNumber evidence="3 17">7.1.1.2</ecNumber>
    </recommendedName>
</protein>
<keyword evidence="5" id="KW-0813">Transport</keyword>
<dbReference type="InterPro" id="IPR001750">
    <property type="entry name" value="ND/Mrp_TM"/>
</dbReference>
<sequence length="327" mass="36384">MKTNIPIFTTMLTLTSLISLTSTNSFFVWTMLELNMLSFIPLLSTSNSTPETEASIKYIIPQAFASSLFMTSTILMNLTPNFNILTTLALIMKLGGAPLHTWFPAVMQSTNLPASLILTTWQKLAPLLLMTTKELSFTPAITLSAITSAMWGSMAGLNQTNLLKLMAFSSINHLGWLMMASLFNPLTAGLYLLLYSLTVFPIFIILNYLNTKSYNMTILKFQTTQQWLTIILMMLSLAGLPPMPMFMMKLQVITLMISKPMLIQLTIMLLGTTISLYFYLSLTISLMLNQITSLTTPTTTKSPNSLLHTTLLILQLTATPIFLMSIP</sequence>
<evidence type="ECO:0000259" key="18">
    <source>
        <dbReference type="Pfam" id="PF00361"/>
    </source>
</evidence>
<keyword evidence="7 17" id="KW-0812">Transmembrane</keyword>
<evidence type="ECO:0000256" key="16">
    <source>
        <dbReference type="ARBA" id="ARBA00049551"/>
    </source>
</evidence>
<dbReference type="PANTHER" id="PTHR46552:SF1">
    <property type="entry name" value="NADH-UBIQUINONE OXIDOREDUCTASE CHAIN 2"/>
    <property type="match status" value="1"/>
</dbReference>
<evidence type="ECO:0000256" key="15">
    <source>
        <dbReference type="ARBA" id="ARBA00023136"/>
    </source>
</evidence>
<evidence type="ECO:0000256" key="1">
    <source>
        <dbReference type="ARBA" id="ARBA00004448"/>
    </source>
</evidence>
<evidence type="ECO:0000256" key="13">
    <source>
        <dbReference type="ARBA" id="ARBA00023075"/>
    </source>
</evidence>
<evidence type="ECO:0000256" key="14">
    <source>
        <dbReference type="ARBA" id="ARBA00023128"/>
    </source>
</evidence>
<evidence type="ECO:0000256" key="6">
    <source>
        <dbReference type="ARBA" id="ARBA00022660"/>
    </source>
</evidence>
<geneLocation type="mitochondrion" evidence="19"/>
<accession>A0A8A3WFX2</accession>
<keyword evidence="13 17" id="KW-0830">Ubiquinone</keyword>
<evidence type="ECO:0000256" key="17">
    <source>
        <dbReference type="RuleBase" id="RU003403"/>
    </source>
</evidence>
<dbReference type="EMBL" id="MW242819">
    <property type="protein sequence ID" value="QTA71734.1"/>
    <property type="molecule type" value="Genomic_DNA"/>
</dbReference>
<feature type="transmembrane region" description="Helical" evidence="17">
    <location>
        <begin position="189"/>
        <end position="209"/>
    </location>
</feature>
<evidence type="ECO:0000256" key="4">
    <source>
        <dbReference type="ARBA" id="ARBA00021008"/>
    </source>
</evidence>
<dbReference type="EC" id="7.1.1.2" evidence="3 17"/>
<evidence type="ECO:0000256" key="5">
    <source>
        <dbReference type="ARBA" id="ARBA00022448"/>
    </source>
</evidence>
<comment type="subcellular location">
    <subcellularLocation>
        <location evidence="1 17">Mitochondrion inner membrane</location>
        <topology evidence="1 17">Multi-pass membrane protein</topology>
    </subcellularLocation>
</comment>
<evidence type="ECO:0000256" key="10">
    <source>
        <dbReference type="ARBA" id="ARBA00022982"/>
    </source>
</evidence>
<dbReference type="InterPro" id="IPR003917">
    <property type="entry name" value="NADH_UbQ_OxRdtase_chain2"/>
</dbReference>
<name>A0A8A3WFX2_9BIVA</name>
<dbReference type="PRINTS" id="PR01436">
    <property type="entry name" value="NADHDHGNASE2"/>
</dbReference>
<evidence type="ECO:0000256" key="12">
    <source>
        <dbReference type="ARBA" id="ARBA00023027"/>
    </source>
</evidence>
<dbReference type="GO" id="GO:0006120">
    <property type="term" value="P:mitochondrial electron transport, NADH to ubiquinone"/>
    <property type="evidence" value="ECO:0007669"/>
    <property type="project" value="InterPro"/>
</dbReference>
<feature type="transmembrane region" description="Helical" evidence="17">
    <location>
        <begin position="135"/>
        <end position="153"/>
    </location>
</feature>
<keyword evidence="15 17" id="KW-0472">Membrane</keyword>
<evidence type="ECO:0000256" key="11">
    <source>
        <dbReference type="ARBA" id="ARBA00022989"/>
    </source>
</evidence>
<evidence type="ECO:0000313" key="19">
    <source>
        <dbReference type="EMBL" id="QTA71734.1"/>
    </source>
</evidence>
<evidence type="ECO:0000256" key="9">
    <source>
        <dbReference type="ARBA" id="ARBA00022967"/>
    </source>
</evidence>
<evidence type="ECO:0000256" key="7">
    <source>
        <dbReference type="ARBA" id="ARBA00022692"/>
    </source>
</evidence>
<keyword evidence="12 17" id="KW-0520">NAD</keyword>
<reference evidence="19" key="1">
    <citation type="journal article" date="2020" name="Zool. J. Linn. Soc.">
        <title>Mitogenomic phylogeny and fossil-calibrated mutation rates for all F- and M-type mtDNA genes of the largest freshwater mussel family, the Unionidae (Bivalvia).</title>
        <authorList>
            <person name="Zieritz A."/>
            <person name="Froufe E."/>
            <person name="Bolotov I."/>
            <person name="Goncalves D.V."/>
            <person name="Aldridge D.C."/>
            <person name="Bogan A.E."/>
            <person name="Gan H.M."/>
            <person name="Gomes-Dos-Santos A."/>
            <person name="Sousa R."/>
            <person name="Teixeira A."/>
            <person name="Varandas S."/>
            <person name="Zanatta D."/>
            <person name="Lopes-Lima M."/>
        </authorList>
    </citation>
    <scope>NUCLEOTIDE SEQUENCE</scope>
    <source>
        <strain evidence="19">RecSum_M</strain>
    </source>
</reference>
<dbReference type="AlphaFoldDB" id="A0A8A3WFX2"/>
<dbReference type="GO" id="GO:0008137">
    <property type="term" value="F:NADH dehydrogenase (ubiquinone) activity"/>
    <property type="evidence" value="ECO:0007669"/>
    <property type="project" value="UniProtKB-EC"/>
</dbReference>
<keyword evidence="10 17" id="KW-0249">Electron transport</keyword>
<evidence type="ECO:0000256" key="2">
    <source>
        <dbReference type="ARBA" id="ARBA00007012"/>
    </source>
</evidence>
<comment type="function">
    <text evidence="17">Core subunit of the mitochondrial membrane respiratory chain NADH dehydrogenase (Complex I) which catalyzes electron transfer from NADH through the respiratory chain, using ubiquinone as an electron acceptor. Essential for the catalytic activity and assembly of complex I.</text>
</comment>
<feature type="transmembrane region" description="Helical" evidence="17">
    <location>
        <begin position="262"/>
        <end position="284"/>
    </location>
</feature>
<dbReference type="PANTHER" id="PTHR46552">
    <property type="entry name" value="NADH-UBIQUINONE OXIDOREDUCTASE CHAIN 2"/>
    <property type="match status" value="1"/>
</dbReference>
<keyword evidence="11 17" id="KW-1133">Transmembrane helix</keyword>
<keyword evidence="14 17" id="KW-0496">Mitochondrion</keyword>
<dbReference type="InterPro" id="IPR050175">
    <property type="entry name" value="Complex_I_Subunit_2"/>
</dbReference>
<evidence type="ECO:0000256" key="8">
    <source>
        <dbReference type="ARBA" id="ARBA00022792"/>
    </source>
</evidence>
<feature type="transmembrane region" description="Helical" evidence="17">
    <location>
        <begin position="230"/>
        <end position="250"/>
    </location>
</feature>
<feature type="transmembrane region" description="Helical" evidence="17">
    <location>
        <begin position="12"/>
        <end position="32"/>
    </location>
</feature>
<feature type="domain" description="NADH:quinone oxidoreductase/Mrp antiporter transmembrane" evidence="18">
    <location>
        <begin position="84"/>
        <end position="274"/>
    </location>
</feature>
<feature type="transmembrane region" description="Helical" evidence="17">
    <location>
        <begin position="305"/>
        <end position="326"/>
    </location>
</feature>
<proteinExistence type="inferred from homology"/>
<keyword evidence="9 17" id="KW-1278">Translocase</keyword>
<evidence type="ECO:0000256" key="3">
    <source>
        <dbReference type="ARBA" id="ARBA00012944"/>
    </source>
</evidence>
<gene>
    <name evidence="19" type="primary">nad2</name>
</gene>